<keyword evidence="1" id="KW-0472">Membrane</keyword>
<reference evidence="2 3" key="1">
    <citation type="submission" date="2023-07" db="EMBL/GenBank/DDBJ databases">
        <title>Comparative genomics of wheat-associated soil bacteria to identify genetic determinants of phenazine resistance.</title>
        <authorList>
            <person name="Mouncey N."/>
        </authorList>
    </citation>
    <scope>NUCLEOTIDE SEQUENCE [LARGE SCALE GENOMIC DNA]</scope>
    <source>
        <strain evidence="2 3">W1I3</strain>
    </source>
</reference>
<dbReference type="InterPro" id="IPR022121">
    <property type="entry name" value="Peptidase_M73_camelysin"/>
</dbReference>
<accession>A0ABU0PIV3</accession>
<proteinExistence type="predicted"/>
<dbReference type="InterPro" id="IPR023833">
    <property type="entry name" value="Signal_pept_SipW-depend-type"/>
</dbReference>
<evidence type="ECO:0000313" key="2">
    <source>
        <dbReference type="EMBL" id="MDQ0673898.1"/>
    </source>
</evidence>
<dbReference type="Pfam" id="PF12389">
    <property type="entry name" value="Peptidase_M73"/>
    <property type="match status" value="1"/>
</dbReference>
<dbReference type="EMBL" id="JAUSXB010000001">
    <property type="protein sequence ID" value="MDQ0673898.1"/>
    <property type="molecule type" value="Genomic_DNA"/>
</dbReference>
<dbReference type="RefSeq" id="WP_306635105.1">
    <property type="nucleotide sequence ID" value="NZ_JAUSXB010000001.1"/>
</dbReference>
<feature type="transmembrane region" description="Helical" evidence="1">
    <location>
        <begin position="12"/>
        <end position="34"/>
    </location>
</feature>
<comment type="caution">
    <text evidence="2">The sequence shown here is derived from an EMBL/GenBank/DDBJ whole genome shotgun (WGS) entry which is preliminary data.</text>
</comment>
<dbReference type="Proteomes" id="UP001236806">
    <property type="component" value="Unassembled WGS sequence"/>
</dbReference>
<dbReference type="NCBIfam" id="TIGR04088">
    <property type="entry name" value="cognate_SipW"/>
    <property type="match status" value="1"/>
</dbReference>
<sequence>MGISMKSTPGKILASVTLVGAAAAVAGLGTYGAFTSTTNASQEVKAGRVVIELGGTVNTISNPVAGLLPGDSVEKFVTLSNTGDSDFNAVTLTTTASTGTLLTSDVLNGLQLTVEACSTDWVTVANGPDTCAGSKTVVVASTPILGTRVLTAPASLTATKSDRLKITTSLPTSAGEDFQGLTSTVNFKFDATQRTASVK</sequence>
<name>A0ABU0PIV3_9MICC</name>
<keyword evidence="1" id="KW-1133">Transmembrane helix</keyword>
<organism evidence="2 3">
    <name type="scientific">Pseudarthrobacter siccitolerans</name>
    <dbReference type="NCBI Taxonomy" id="861266"/>
    <lineage>
        <taxon>Bacteria</taxon>
        <taxon>Bacillati</taxon>
        <taxon>Actinomycetota</taxon>
        <taxon>Actinomycetes</taxon>
        <taxon>Micrococcales</taxon>
        <taxon>Micrococcaceae</taxon>
        <taxon>Pseudarthrobacter</taxon>
    </lineage>
</organism>
<protein>
    <submittedName>
        <fullName evidence="2">Spore coat-associated protein N</fullName>
    </submittedName>
</protein>
<keyword evidence="3" id="KW-1185">Reference proteome</keyword>
<evidence type="ECO:0000256" key="1">
    <source>
        <dbReference type="SAM" id="Phobius"/>
    </source>
</evidence>
<gene>
    <name evidence="2" type="ORF">QFZ36_001459</name>
</gene>
<keyword evidence="1" id="KW-0812">Transmembrane</keyword>
<evidence type="ECO:0000313" key="3">
    <source>
        <dbReference type="Proteomes" id="UP001236806"/>
    </source>
</evidence>